<comment type="subcellular location">
    <subcellularLocation>
        <location evidence="1">Membrane</location>
        <topology evidence="1">Single-pass membrane protein</topology>
    </subcellularLocation>
</comment>
<evidence type="ECO:0000256" key="5">
    <source>
        <dbReference type="SAM" id="MobiDB-lite"/>
    </source>
</evidence>
<feature type="domain" description="Translocation and assembly module TamB C-terminal" evidence="6">
    <location>
        <begin position="983"/>
        <end position="1340"/>
    </location>
</feature>
<evidence type="ECO:0000256" key="4">
    <source>
        <dbReference type="ARBA" id="ARBA00023136"/>
    </source>
</evidence>
<dbReference type="OrthoDB" id="5555605at2"/>
<feature type="region of interest" description="Disordered" evidence="5">
    <location>
        <begin position="389"/>
        <end position="422"/>
    </location>
</feature>
<dbReference type="Proteomes" id="UP000019113">
    <property type="component" value="Unassembled WGS sequence"/>
</dbReference>
<dbReference type="PANTHER" id="PTHR36985">
    <property type="entry name" value="TRANSLOCATION AND ASSEMBLY MODULE SUBUNIT TAMB"/>
    <property type="match status" value="1"/>
</dbReference>
<gene>
    <name evidence="7" type="ORF">BJB45_16460</name>
</gene>
<dbReference type="eggNOG" id="COG2911">
    <property type="taxonomic scope" value="Bacteria"/>
</dbReference>
<dbReference type="KEGG" id="hhu:AR456_10240"/>
<keyword evidence="8" id="KW-1185">Reference proteome</keyword>
<reference evidence="7 8" key="1">
    <citation type="submission" date="2013-08" db="EMBL/GenBank/DDBJ databases">
        <title>draft genome of Halomonas huanghegensis, strain BJGMM-B45T.</title>
        <authorList>
            <person name="Miao C."/>
            <person name="Wan Y."/>
            <person name="Jin W."/>
        </authorList>
    </citation>
    <scope>NUCLEOTIDE SEQUENCE [LARGE SCALE GENOMIC DNA]</scope>
    <source>
        <strain evidence="7 8">BJGMM-B45</strain>
    </source>
</reference>
<feature type="compositionally biased region" description="Acidic residues" evidence="5">
    <location>
        <begin position="398"/>
        <end position="413"/>
    </location>
</feature>
<dbReference type="GO" id="GO:0009306">
    <property type="term" value="P:protein secretion"/>
    <property type="evidence" value="ECO:0007669"/>
    <property type="project" value="InterPro"/>
</dbReference>
<proteinExistence type="predicted"/>
<accession>W1NCG9</accession>
<name>W1NCG9_9GAMM</name>
<dbReference type="InterPro" id="IPR007452">
    <property type="entry name" value="TamB_C"/>
</dbReference>
<keyword evidence="3" id="KW-1133">Transmembrane helix</keyword>
<dbReference type="GO" id="GO:0005886">
    <property type="term" value="C:plasma membrane"/>
    <property type="evidence" value="ECO:0007669"/>
    <property type="project" value="InterPro"/>
</dbReference>
<evidence type="ECO:0000259" key="6">
    <source>
        <dbReference type="Pfam" id="PF04357"/>
    </source>
</evidence>
<dbReference type="RefSeq" id="WP_021817498.1">
    <property type="nucleotide sequence ID" value="NZ_AVBC01000014.1"/>
</dbReference>
<evidence type="ECO:0000313" key="8">
    <source>
        <dbReference type="Proteomes" id="UP000019113"/>
    </source>
</evidence>
<keyword evidence="2" id="KW-0812">Transmembrane</keyword>
<evidence type="ECO:0000256" key="2">
    <source>
        <dbReference type="ARBA" id="ARBA00022692"/>
    </source>
</evidence>
<keyword evidence="4" id="KW-0472">Membrane</keyword>
<dbReference type="Pfam" id="PF04357">
    <property type="entry name" value="TamB"/>
    <property type="match status" value="1"/>
</dbReference>
<dbReference type="STRING" id="1178482.AR456_10240"/>
<dbReference type="EMBL" id="AVBC01000014">
    <property type="protein sequence ID" value="ERL52871.1"/>
    <property type="molecule type" value="Genomic_DNA"/>
</dbReference>
<dbReference type="PATRIC" id="fig|1178482.3.peg.549"/>
<protein>
    <recommendedName>
        <fullName evidence="6">Translocation and assembly module TamB C-terminal domain-containing protein</fullName>
    </recommendedName>
</protein>
<dbReference type="GO" id="GO:0097347">
    <property type="term" value="C:TAM protein secretion complex"/>
    <property type="evidence" value="ECO:0007669"/>
    <property type="project" value="TreeGrafter"/>
</dbReference>
<evidence type="ECO:0000313" key="7">
    <source>
        <dbReference type="EMBL" id="ERL52871.1"/>
    </source>
</evidence>
<evidence type="ECO:0000256" key="1">
    <source>
        <dbReference type="ARBA" id="ARBA00004167"/>
    </source>
</evidence>
<organism evidence="7 8">
    <name type="scientific">Halomonas huangheensis</name>
    <dbReference type="NCBI Taxonomy" id="1178482"/>
    <lineage>
        <taxon>Bacteria</taxon>
        <taxon>Pseudomonadati</taxon>
        <taxon>Pseudomonadota</taxon>
        <taxon>Gammaproteobacteria</taxon>
        <taxon>Oceanospirillales</taxon>
        <taxon>Halomonadaceae</taxon>
        <taxon>Halomonas</taxon>
    </lineage>
</organism>
<sequence length="1348" mass="142879">MKTGRFAWALIRLVIFLPLWLVGLALLLVGLVLTPWGTKFALDQGARMGMLQYESVEGALLDSMDLQGFRLEVGSIRVSVDDLSLAWAEDCLLQGRVCLDHLRVAGADVRIGESEGKEEPVEEEPAGDGLTRMELPFPIEIREVGLDDVTIYLADGTRLEWKSFTTGAIAEGGTVAVEPTRLAGLRVILPLTPGAMLALSASEHEGPVISSDAIDAAIDVSSPLAAELQGLASRPLEERPRIELPEITLPLAVEVPELLVEDAALDGAAEYGVERLNLSLEARDQRVTIKPLAVSSVDADARLRADVTLSGDYPLNALLEADLYLPQRFPALDGERVELQLGGSLGELQVDLNLSGPVESQLTARVDALDPTFPFEATFTSPRLQWPMEGMQPTVADGSEETAEETTEGETSADEDHKPVSEQQPWIITDIDIKSSGSLVGHQIQLALNAEGPELPPTQVALEGGGDFKHFRWAPLSVSMDAGKLITEGEVSWEDGIDVNADLNLDSVNPAPFVEGLEGDLSGEAQVAFQLVENDWEVEVPVLDIHGSLDDRQLSLQGELSGNSDMQWNIKDFDFRQGDNRITLAGLISESRLDVNGQIDLPKMAELYPGLAGSLNGRIDAGGSLKAPQLDVALEGSGTGFQDNRVGRLNLVARVAGLEDPTLDIRLDADALEAGGQQFNSVALTLDGRLSNHQLALDVDGNDDGPLNSLTLAMDGAMNAARDRYRGTLTPLEIVVPQGRITLDQPLAFNANIAQSSVEADPFCLRREQGGAVCITEPLKASADSGRVVLTINELPMDLVNESLPDGWSIDGDTQADLTAGWSSGGSRWQAQADIDSDVSVTGVDAYGKAWTVPATTLALQADASEARIDVNLDVGLADNGDLGLDLAINDPMGNGALDGQLNISNVRLDPYRPLATGVDELEGALNGNITIAGTRAAPNLSGDINLSSLRVHGVDIPVAVTDGDLDIRLAGDRADISGYLNAEQGRLNIDGDATWPQGSWEANVALSAVQDPLLATMPAFGRIKLAPDLTIRATPSLLRVRGDVTIPWARLEVGKLPPSAVAPSGDEIIITREMDEAAREANAAAAEAEPGASTAQAMADAGMAIDIRVNLRLGPDMKLEAYGLETELEGNLEVRQVNGPLQLFGDVNLVDGRFRAYGQDLQIREGTIIFGGAPAQPLLDFEAIRNPANTADGVIAGLRVTGVASQPDLEIFSEPSMDETRALSYVLTGRAPEDGGGGSGGALTSALIGITLGKTGGAVGALGETFGIEDLSLDTSGSGDDSQVVVSGRLTDRLEVGYGVGVFSPIAELTLTYQLWRDLYLEAVSGSSQAVDLIYTFSFPGNPPDLD</sequence>
<evidence type="ECO:0000256" key="3">
    <source>
        <dbReference type="ARBA" id="ARBA00022989"/>
    </source>
</evidence>
<comment type="caution">
    <text evidence="7">The sequence shown here is derived from an EMBL/GenBank/DDBJ whole genome shotgun (WGS) entry which is preliminary data.</text>
</comment>
<dbReference type="PANTHER" id="PTHR36985:SF1">
    <property type="entry name" value="TRANSLOCATION AND ASSEMBLY MODULE SUBUNIT TAMB"/>
    <property type="match status" value="1"/>
</dbReference>